<keyword evidence="3" id="KW-1185">Reference proteome</keyword>
<gene>
    <name evidence="2" type="ORF">G5575_16495</name>
</gene>
<feature type="domain" description="BON" evidence="1">
    <location>
        <begin position="27"/>
        <end position="96"/>
    </location>
</feature>
<organism evidence="2 3">
    <name type="scientific">Devosia aurantiaca</name>
    <dbReference type="NCBI Taxonomy" id="2714858"/>
    <lineage>
        <taxon>Bacteria</taxon>
        <taxon>Pseudomonadati</taxon>
        <taxon>Pseudomonadota</taxon>
        <taxon>Alphaproteobacteria</taxon>
        <taxon>Hyphomicrobiales</taxon>
        <taxon>Devosiaceae</taxon>
        <taxon>Devosia</taxon>
    </lineage>
</organism>
<sequence length="173" mass="18312">MIKDLLFWVAPGALTVIGTTGVALAMASPVMVADLTAKGRAQLDASDASWAEVAATGRDLFLTGSTDSEQKRSAAERVLAALPGTGTVDNRIFLAAAETPFRLKAIVEDGVITLRGSVPNQVVLEDLTHRVEVANLAVHAGYPDLQHWREGVDFAIARAAEMESGEIELSDLT</sequence>
<accession>A0A6M1SHT6</accession>
<name>A0A6M1SHT6_9HYPH</name>
<dbReference type="Pfam" id="PF04972">
    <property type="entry name" value="BON"/>
    <property type="match status" value="2"/>
</dbReference>
<dbReference type="AlphaFoldDB" id="A0A6M1SHT6"/>
<dbReference type="EMBL" id="JAALFG010000004">
    <property type="protein sequence ID" value="NGP19027.1"/>
    <property type="molecule type" value="Genomic_DNA"/>
</dbReference>
<dbReference type="InterPro" id="IPR007055">
    <property type="entry name" value="BON_dom"/>
</dbReference>
<comment type="caution">
    <text evidence="2">The sequence shown here is derived from an EMBL/GenBank/DDBJ whole genome shotgun (WGS) entry which is preliminary data.</text>
</comment>
<dbReference type="Proteomes" id="UP000474802">
    <property type="component" value="Unassembled WGS sequence"/>
</dbReference>
<proteinExistence type="predicted"/>
<reference evidence="2 3" key="2">
    <citation type="submission" date="2020-03" db="EMBL/GenBank/DDBJ databases">
        <title>Devosia chinhatensis sp. nov., isolated from a hexachlorocyclohexane (HCH) dump site in India.</title>
        <authorList>
            <person name="Kumar M."/>
            <person name="Lal R."/>
        </authorList>
    </citation>
    <scope>NUCLEOTIDE SEQUENCE [LARGE SCALE GENOMIC DNA]</scope>
    <source>
        <strain evidence="2 3">H239</strain>
    </source>
</reference>
<dbReference type="RefSeq" id="WP_164535275.1">
    <property type="nucleotide sequence ID" value="NZ_JAALFG010000004.1"/>
</dbReference>
<protein>
    <submittedName>
        <fullName evidence="2">BON domain-containing protein</fullName>
    </submittedName>
</protein>
<evidence type="ECO:0000313" key="3">
    <source>
        <dbReference type="Proteomes" id="UP000474802"/>
    </source>
</evidence>
<dbReference type="PROSITE" id="PS50914">
    <property type="entry name" value="BON"/>
    <property type="match status" value="1"/>
</dbReference>
<evidence type="ECO:0000313" key="2">
    <source>
        <dbReference type="EMBL" id="NGP19027.1"/>
    </source>
</evidence>
<reference evidence="2 3" key="1">
    <citation type="submission" date="2020-02" db="EMBL/GenBank/DDBJ databases">
        <authorList>
            <person name="Khan S.A."/>
            <person name="Jeon C.O."/>
            <person name="Chun B.H."/>
        </authorList>
    </citation>
    <scope>NUCLEOTIDE SEQUENCE [LARGE SCALE GENOMIC DNA]</scope>
    <source>
        <strain evidence="2 3">H239</strain>
    </source>
</reference>
<evidence type="ECO:0000259" key="1">
    <source>
        <dbReference type="PROSITE" id="PS50914"/>
    </source>
</evidence>